<reference evidence="3" key="1">
    <citation type="submission" date="2024-02" db="UniProtKB">
        <authorList>
            <consortium name="WormBaseParasite"/>
        </authorList>
    </citation>
    <scope>IDENTIFICATION</scope>
</reference>
<dbReference type="WBParaSite" id="MBELARI_LOCUS19753">
    <property type="protein sequence ID" value="MBELARI_LOCUS19753"/>
    <property type="gene ID" value="MBELARI_LOCUS19753"/>
</dbReference>
<name>A0AAF3EZS2_9BILA</name>
<evidence type="ECO:0000256" key="1">
    <source>
        <dbReference type="SAM" id="SignalP"/>
    </source>
</evidence>
<proteinExistence type="predicted"/>
<sequence length="233" mass="26464">MQKVNLLLVFLVGPIWARERFHKFKDDGADPSETAAATLVDALHEPLLECWPNETKFYYNRAIDKTGKTIAAILGTFSNHWAQSGQPQKSFCNTTREAWNFCEFCVSPTTLTAKETKDLVMLIVNLWVLDESNEKFEIYPHLNVINEIPQIQQPPVVNCDRHLGEKAVNLVTLVTRLGGIFMHILEAHSSEGLCRKDSIESVCCIGQRLNFYKLITLTAKIALDWASGWVIWK</sequence>
<feature type="chain" id="PRO_5041973519" evidence="1">
    <location>
        <begin position="18"/>
        <end position="233"/>
    </location>
</feature>
<dbReference type="Proteomes" id="UP000887575">
    <property type="component" value="Unassembled WGS sequence"/>
</dbReference>
<keyword evidence="2" id="KW-1185">Reference proteome</keyword>
<keyword evidence="1" id="KW-0732">Signal</keyword>
<dbReference type="AlphaFoldDB" id="A0AAF3EZS2"/>
<feature type="signal peptide" evidence="1">
    <location>
        <begin position="1"/>
        <end position="17"/>
    </location>
</feature>
<evidence type="ECO:0000313" key="3">
    <source>
        <dbReference type="WBParaSite" id="MBELARI_LOCUS19753"/>
    </source>
</evidence>
<organism evidence="2 3">
    <name type="scientific">Mesorhabditis belari</name>
    <dbReference type="NCBI Taxonomy" id="2138241"/>
    <lineage>
        <taxon>Eukaryota</taxon>
        <taxon>Metazoa</taxon>
        <taxon>Ecdysozoa</taxon>
        <taxon>Nematoda</taxon>
        <taxon>Chromadorea</taxon>
        <taxon>Rhabditida</taxon>
        <taxon>Rhabditina</taxon>
        <taxon>Rhabditomorpha</taxon>
        <taxon>Rhabditoidea</taxon>
        <taxon>Rhabditidae</taxon>
        <taxon>Mesorhabditinae</taxon>
        <taxon>Mesorhabditis</taxon>
    </lineage>
</organism>
<evidence type="ECO:0000313" key="2">
    <source>
        <dbReference type="Proteomes" id="UP000887575"/>
    </source>
</evidence>
<accession>A0AAF3EZS2</accession>
<protein>
    <submittedName>
        <fullName evidence="3">Uncharacterized protein</fullName>
    </submittedName>
</protein>